<evidence type="ECO:0000256" key="2">
    <source>
        <dbReference type="ARBA" id="ARBA00009986"/>
    </source>
</evidence>
<dbReference type="AlphaFoldDB" id="A0A3A3ZJY9"/>
<evidence type="ECO:0000259" key="5">
    <source>
        <dbReference type="Pfam" id="PF00171"/>
    </source>
</evidence>
<feature type="domain" description="MaoC-like" evidence="6">
    <location>
        <begin position="549"/>
        <end position="645"/>
    </location>
</feature>
<feature type="domain" description="Aldehyde dehydrogenase" evidence="5">
    <location>
        <begin position="20"/>
        <end position="451"/>
    </location>
</feature>
<comment type="caution">
    <text evidence="7">The sequence shown here is derived from an EMBL/GenBank/DDBJ whole genome shotgun (WGS) entry which is preliminary data.</text>
</comment>
<sequence length="685" mass="72525">MSTTAVRDVAAVESFVAGRWTAPRGETTTLLDAATSEPVARIAATPVDAATAVEHGRAVGGPALRALTFHERALLLKQLAQHLQGRKDLFYELSARTGATRRDSLVDVDGGIGVLFTYGSKGRRELPGGHVLLDGPAEPLGRGGQFVGQHVYTPRRGVALQVNAFNFPVWGMLEKLAPAFLAGVPTVVKPAQQTAYLTEAVVREALASGLLPEGSLQLLAGGARGVLDVLGDQDLVAFTGSAATAQALRTHEAVLRGGVRFTSEADSLNFSLLGPDAVPGTPEFDLFVRQLVTEMTAKAGQKCTAIRRALVPSALVDAVVGAVEARVAEKVRVGHPQADGVTMGALVSLRQRDEVRSRVGDLQRSARLAVGDPARFDVTGADADRGAFLPPLLLVAEDPWRPEVHEVEAFGPVSTVVGYASTAEAVELAARGRGSLVGSVVSNDPGVVRDVVLGVAPWHGRVLVLDRDSAGESTGHGSPLPHLTHGGPGRAGDGEELGGVRAVRHFMQRTALQGSPRALSAVTGTWVPGAPRRTPQRHPFQLSLAELRVGDSVESGPRTVTLEDIDRFTELSGDRFYAHTDDEAARANPFFEGRVAHGYFLVSLAAGLFVEPSPGPVLANYGLEDLRFLTPVSPGDAVRVVLTAKSIAPRVDADYGEVRWDARLLNQRDELVATYDVLTLVAKQR</sequence>
<evidence type="ECO:0000259" key="6">
    <source>
        <dbReference type="Pfam" id="PF01575"/>
    </source>
</evidence>
<keyword evidence="3" id="KW-0560">Oxidoreductase</keyword>
<dbReference type="InterPro" id="IPR011966">
    <property type="entry name" value="PaaN-DH"/>
</dbReference>
<dbReference type="SUPFAM" id="SSF54637">
    <property type="entry name" value="Thioesterase/thiol ester dehydrase-isomerase"/>
    <property type="match status" value="1"/>
</dbReference>
<dbReference type="InterPro" id="IPR029069">
    <property type="entry name" value="HotDog_dom_sf"/>
</dbReference>
<feature type="region of interest" description="Disordered" evidence="4">
    <location>
        <begin position="469"/>
        <end position="496"/>
    </location>
</feature>
<dbReference type="InterPro" id="IPR016161">
    <property type="entry name" value="Ald_DH/histidinol_DH"/>
</dbReference>
<dbReference type="Gene3D" id="3.40.605.10">
    <property type="entry name" value="Aldehyde Dehydrogenase, Chain A, domain 1"/>
    <property type="match status" value="1"/>
</dbReference>
<dbReference type="NCBIfam" id="TIGR02278">
    <property type="entry name" value="PaaN-DH"/>
    <property type="match status" value="1"/>
</dbReference>
<comment type="similarity">
    <text evidence="2">Belongs to the aldehyde dehydrogenase family.</text>
</comment>
<evidence type="ECO:0000313" key="7">
    <source>
        <dbReference type="EMBL" id="RJK95999.1"/>
    </source>
</evidence>
<evidence type="ECO:0000256" key="3">
    <source>
        <dbReference type="ARBA" id="ARBA00023002"/>
    </source>
</evidence>
<dbReference type="OrthoDB" id="9759612at2"/>
<accession>A0A3A3ZJY9</accession>
<dbReference type="GO" id="GO:0016620">
    <property type="term" value="F:oxidoreductase activity, acting on the aldehyde or oxo group of donors, NAD or NADP as acceptor"/>
    <property type="evidence" value="ECO:0007669"/>
    <property type="project" value="InterPro"/>
</dbReference>
<dbReference type="CDD" id="cd07128">
    <property type="entry name" value="ALDH_MaoC-N"/>
    <property type="match status" value="1"/>
</dbReference>
<organism evidence="7 8">
    <name type="scientific">Vallicoccus soli</name>
    <dbReference type="NCBI Taxonomy" id="2339232"/>
    <lineage>
        <taxon>Bacteria</taxon>
        <taxon>Bacillati</taxon>
        <taxon>Actinomycetota</taxon>
        <taxon>Actinomycetes</taxon>
        <taxon>Motilibacterales</taxon>
        <taxon>Vallicoccaceae</taxon>
        <taxon>Vallicoccus</taxon>
    </lineage>
</organism>
<comment type="similarity">
    <text evidence="1">Belongs to the enoyl-CoA hydratase/isomerase family.</text>
</comment>
<name>A0A3A3ZJY9_9ACTN</name>
<dbReference type="InterPro" id="IPR002539">
    <property type="entry name" value="MaoC-like_dom"/>
</dbReference>
<dbReference type="RefSeq" id="WP_119950425.1">
    <property type="nucleotide sequence ID" value="NZ_QZEZ01000004.1"/>
</dbReference>
<dbReference type="InterPro" id="IPR015590">
    <property type="entry name" value="Aldehyde_DH_dom"/>
</dbReference>
<keyword evidence="8" id="KW-1185">Reference proteome</keyword>
<dbReference type="Pfam" id="PF00171">
    <property type="entry name" value="Aldedh"/>
    <property type="match status" value="1"/>
</dbReference>
<dbReference type="Gene3D" id="3.10.129.10">
    <property type="entry name" value="Hotdog Thioesterase"/>
    <property type="match status" value="1"/>
</dbReference>
<dbReference type="InterPro" id="IPR016162">
    <property type="entry name" value="Ald_DH_N"/>
</dbReference>
<dbReference type="Proteomes" id="UP000265614">
    <property type="component" value="Unassembled WGS sequence"/>
</dbReference>
<evidence type="ECO:0000256" key="4">
    <source>
        <dbReference type="SAM" id="MobiDB-lite"/>
    </source>
</evidence>
<dbReference type="Gene3D" id="3.40.309.10">
    <property type="entry name" value="Aldehyde Dehydrogenase, Chain A, domain 2"/>
    <property type="match status" value="1"/>
</dbReference>
<protein>
    <submittedName>
        <fullName evidence="7">Phenylacetic acid degradation bifunctional protein PaaZ</fullName>
    </submittedName>
</protein>
<proteinExistence type="inferred from homology"/>
<dbReference type="PANTHER" id="PTHR43111">
    <property type="entry name" value="ALDEHYDE DEHYDROGENASE B-RELATED"/>
    <property type="match status" value="1"/>
</dbReference>
<dbReference type="PANTHER" id="PTHR43111:SF1">
    <property type="entry name" value="ALDEHYDE DEHYDROGENASE B-RELATED"/>
    <property type="match status" value="1"/>
</dbReference>
<reference evidence="7 8" key="1">
    <citation type="submission" date="2018-09" db="EMBL/GenBank/DDBJ databases">
        <title>YIM 75000 draft genome.</title>
        <authorList>
            <person name="Tang S."/>
            <person name="Feng Y."/>
        </authorList>
    </citation>
    <scope>NUCLEOTIDE SEQUENCE [LARGE SCALE GENOMIC DNA]</scope>
    <source>
        <strain evidence="7 8">YIM 75000</strain>
    </source>
</reference>
<evidence type="ECO:0000313" key="8">
    <source>
        <dbReference type="Proteomes" id="UP000265614"/>
    </source>
</evidence>
<dbReference type="Pfam" id="PF01575">
    <property type="entry name" value="MaoC_dehydratas"/>
    <property type="match status" value="1"/>
</dbReference>
<evidence type="ECO:0000256" key="1">
    <source>
        <dbReference type="ARBA" id="ARBA00005254"/>
    </source>
</evidence>
<gene>
    <name evidence="7" type="primary">paaZ</name>
    <name evidence="7" type="ORF">D5H78_10530</name>
</gene>
<dbReference type="EMBL" id="QZEZ01000004">
    <property type="protein sequence ID" value="RJK95999.1"/>
    <property type="molecule type" value="Genomic_DNA"/>
</dbReference>
<dbReference type="NCBIfam" id="NF008868">
    <property type="entry name" value="PRK11903.1"/>
    <property type="match status" value="1"/>
</dbReference>
<dbReference type="SUPFAM" id="SSF53720">
    <property type="entry name" value="ALDH-like"/>
    <property type="match status" value="1"/>
</dbReference>
<dbReference type="InterPro" id="IPR016163">
    <property type="entry name" value="Ald_DH_C"/>
</dbReference>